<feature type="compositionally biased region" description="Basic and acidic residues" evidence="1">
    <location>
        <begin position="9"/>
        <end position="23"/>
    </location>
</feature>
<dbReference type="EMBL" id="LGST01000041">
    <property type="protein sequence ID" value="KND97656.1"/>
    <property type="molecule type" value="Genomic_DNA"/>
</dbReference>
<sequence length="118" mass="13069">MQLAAKRQPCRDPETHQKHHNWEENPEEVDSKFLSSLLANHGLAFNSFAQAVPSSSCSAPCAFSDAHYKMRYVVQWPARGDRCGEQRRAIVNANVDGAEFAFSGGFGGDTLFVARCHV</sequence>
<gene>
    <name evidence="2" type="ORF">QG37_06055</name>
</gene>
<name>A0A0L0NU12_CANAR</name>
<feature type="region of interest" description="Disordered" evidence="1">
    <location>
        <begin position="1"/>
        <end position="26"/>
    </location>
</feature>
<dbReference type="VEuPathDB" id="FungiDB:QG37_06055"/>
<organism evidence="2 3">
    <name type="scientific">Candidozyma auris</name>
    <name type="common">Yeast</name>
    <name type="synonym">Candida auris</name>
    <dbReference type="NCBI Taxonomy" id="498019"/>
    <lineage>
        <taxon>Eukaryota</taxon>
        <taxon>Fungi</taxon>
        <taxon>Dikarya</taxon>
        <taxon>Ascomycota</taxon>
        <taxon>Saccharomycotina</taxon>
        <taxon>Pichiomycetes</taxon>
        <taxon>Metschnikowiaceae</taxon>
        <taxon>Candidozyma</taxon>
    </lineage>
</organism>
<reference evidence="3" key="1">
    <citation type="journal article" date="2015" name="BMC Genomics">
        <title>Draft genome of a commonly misdiagnosed multidrug resistant pathogen Candida auris.</title>
        <authorList>
            <person name="Chatterjee S."/>
            <person name="Alampalli S.V."/>
            <person name="Nageshan R.K."/>
            <person name="Chettiar S.T."/>
            <person name="Joshi S."/>
            <person name="Tatu U.S."/>
        </authorList>
    </citation>
    <scope>NUCLEOTIDE SEQUENCE [LARGE SCALE GENOMIC DNA]</scope>
    <source>
        <strain evidence="3">6684</strain>
    </source>
</reference>
<accession>A0A0L0NU12</accession>
<comment type="caution">
    <text evidence="2">The sequence shown here is derived from an EMBL/GenBank/DDBJ whole genome shotgun (WGS) entry which is preliminary data.</text>
</comment>
<protein>
    <submittedName>
        <fullName evidence="2">Uncharacterized protein</fullName>
    </submittedName>
</protein>
<dbReference type="AlphaFoldDB" id="A0A0L0NU12"/>
<evidence type="ECO:0000256" key="1">
    <source>
        <dbReference type="SAM" id="MobiDB-lite"/>
    </source>
</evidence>
<proteinExistence type="predicted"/>
<dbReference type="Proteomes" id="UP000037122">
    <property type="component" value="Unassembled WGS sequence"/>
</dbReference>
<evidence type="ECO:0000313" key="2">
    <source>
        <dbReference type="EMBL" id="KND97656.1"/>
    </source>
</evidence>
<evidence type="ECO:0000313" key="3">
    <source>
        <dbReference type="Proteomes" id="UP000037122"/>
    </source>
</evidence>